<feature type="region of interest" description="Disordered" evidence="1">
    <location>
        <begin position="39"/>
        <end position="71"/>
    </location>
</feature>
<name>A0A8H5XNN2_9HYPO</name>
<dbReference type="EMBL" id="JAAOAN010001096">
    <property type="protein sequence ID" value="KAF5697008.1"/>
    <property type="molecule type" value="Genomic_DNA"/>
</dbReference>
<evidence type="ECO:0000313" key="3">
    <source>
        <dbReference type="Proteomes" id="UP000544331"/>
    </source>
</evidence>
<gene>
    <name evidence="2" type="ORF">FMUND_15536</name>
</gene>
<protein>
    <submittedName>
        <fullName evidence="2">Uncharacterized protein</fullName>
    </submittedName>
</protein>
<dbReference type="AlphaFoldDB" id="A0A8H5XNN2"/>
<organism evidence="2 3">
    <name type="scientific">Fusarium mundagurra</name>
    <dbReference type="NCBI Taxonomy" id="1567541"/>
    <lineage>
        <taxon>Eukaryota</taxon>
        <taxon>Fungi</taxon>
        <taxon>Dikarya</taxon>
        <taxon>Ascomycota</taxon>
        <taxon>Pezizomycotina</taxon>
        <taxon>Sordariomycetes</taxon>
        <taxon>Hypocreomycetidae</taxon>
        <taxon>Hypocreales</taxon>
        <taxon>Nectriaceae</taxon>
        <taxon>Fusarium</taxon>
        <taxon>Fusarium fujikuroi species complex</taxon>
    </lineage>
</organism>
<comment type="caution">
    <text evidence="2">The sequence shown here is derived from an EMBL/GenBank/DDBJ whole genome shotgun (WGS) entry which is preliminary data.</text>
</comment>
<dbReference type="OrthoDB" id="5095449at2759"/>
<evidence type="ECO:0000313" key="2">
    <source>
        <dbReference type="EMBL" id="KAF5697008.1"/>
    </source>
</evidence>
<proteinExistence type="predicted"/>
<keyword evidence="3" id="KW-1185">Reference proteome</keyword>
<accession>A0A8H5XNN2</accession>
<sequence length="135" mass="14261">MISITSDDGQQTLLKSLAPPASRAVAVSLSDKEAVLSADGKSKGDAIWISSDNDFDTKDEGNNEGQDLDDSQLCITPMTSIADYLDSTVTKHSLTESEAAIGMDTTLAVSPALVEGDPVWTYDSHMNPSADPEPN</sequence>
<reference evidence="2 3" key="1">
    <citation type="submission" date="2020-05" db="EMBL/GenBank/DDBJ databases">
        <title>Identification and distribution of gene clusters putatively required for synthesis of sphingolipid metabolism inhibitors in phylogenetically diverse species of the filamentous fungus Fusarium.</title>
        <authorList>
            <person name="Kim H.-S."/>
            <person name="Busman M."/>
            <person name="Brown D.W."/>
            <person name="Divon H."/>
            <person name="Uhlig S."/>
            <person name="Proctor R.H."/>
        </authorList>
    </citation>
    <scope>NUCLEOTIDE SEQUENCE [LARGE SCALE GENOMIC DNA]</scope>
    <source>
        <strain evidence="2 3">NRRL 66235</strain>
    </source>
</reference>
<evidence type="ECO:0000256" key="1">
    <source>
        <dbReference type="SAM" id="MobiDB-lite"/>
    </source>
</evidence>
<dbReference type="Proteomes" id="UP000544331">
    <property type="component" value="Unassembled WGS sequence"/>
</dbReference>